<dbReference type="EMBL" id="FR824128">
    <property type="protein sequence ID" value="CCA19985.1"/>
    <property type="molecule type" value="Genomic_DNA"/>
</dbReference>
<keyword evidence="1" id="KW-0732">Signal</keyword>
<sequence>MSLSLSLGAVALAMLGASSNTFQGNDASFLSGILSVSPARRHHFTTCHDCIVRTVGITQSRLIKSTADFRMYWVVGHPEISTAFIWHCNSRNIGESLESMPQMFTLDYLEAHSHHQVSHETELERNTEMRIYQWAIFIALADNPNGSLAFKPHSQQSSQRTSAFMTNLQINTPVFFGDEPKQQPPAWTMYSESVRDKKTRIPYKQNSDSARSSLACMVILGGKQEAVCRECLSLHSEWLAIQTYHLFYLEKDYSAELCVFPSIYEENAILENCRGKFCEGMFAWNLNDCLQLDSIFPLHGQLMKKAYDSYLQNQNPAVLYPSGTRFATCKGCP</sequence>
<accession>F0WFK3</accession>
<gene>
    <name evidence="2" type="primary">AlNc14C83G13418</name>
    <name evidence="2" type="ORF">ALNC14_061280</name>
</gene>
<organism evidence="2">
    <name type="scientific">Albugo laibachii Nc14</name>
    <dbReference type="NCBI Taxonomy" id="890382"/>
    <lineage>
        <taxon>Eukaryota</taxon>
        <taxon>Sar</taxon>
        <taxon>Stramenopiles</taxon>
        <taxon>Oomycota</taxon>
        <taxon>Peronosporomycetes</taxon>
        <taxon>Albuginales</taxon>
        <taxon>Albuginaceae</taxon>
        <taxon>Albugo</taxon>
    </lineage>
</organism>
<dbReference type="AlphaFoldDB" id="F0WFK3"/>
<evidence type="ECO:0000313" key="2">
    <source>
        <dbReference type="EMBL" id="CCA19985.1"/>
    </source>
</evidence>
<protein>
    <submittedName>
        <fullName evidence="2">CHXC5</fullName>
    </submittedName>
</protein>
<evidence type="ECO:0000256" key="1">
    <source>
        <dbReference type="SAM" id="SignalP"/>
    </source>
</evidence>
<dbReference type="HOGENOM" id="CLU_835246_0_0_1"/>
<name>F0WFK3_9STRA</name>
<proteinExistence type="predicted"/>
<feature type="chain" id="PRO_5003263422" evidence="1">
    <location>
        <begin position="20"/>
        <end position="333"/>
    </location>
</feature>
<reference evidence="2" key="2">
    <citation type="submission" date="2011-02" db="EMBL/GenBank/DDBJ databases">
        <authorList>
            <person name="MacLean D."/>
        </authorList>
    </citation>
    <scope>NUCLEOTIDE SEQUENCE</scope>
</reference>
<feature type="signal peptide" evidence="1">
    <location>
        <begin position="1"/>
        <end position="19"/>
    </location>
</feature>
<reference evidence="2" key="1">
    <citation type="journal article" date="2011" name="PLoS Biol.">
        <title>Gene gain and loss during evolution of obligate parasitism in the white rust pathogen of Arabidopsis thaliana.</title>
        <authorList>
            <person name="Kemen E."/>
            <person name="Gardiner A."/>
            <person name="Schultz-Larsen T."/>
            <person name="Kemen A.C."/>
            <person name="Balmuth A.L."/>
            <person name="Robert-Seilaniantz A."/>
            <person name="Bailey K."/>
            <person name="Holub E."/>
            <person name="Studholme D.J."/>
            <person name="Maclean D."/>
            <person name="Jones J.D."/>
        </authorList>
    </citation>
    <scope>NUCLEOTIDE SEQUENCE</scope>
</reference>